<comment type="caution">
    <text evidence="3">The sequence shown here is derived from an EMBL/GenBank/DDBJ whole genome shotgun (WGS) entry which is preliminary data.</text>
</comment>
<evidence type="ECO:0000313" key="3">
    <source>
        <dbReference type="EMBL" id="MDQ0472311.1"/>
    </source>
</evidence>
<gene>
    <name evidence="3" type="ORF">QO011_005340</name>
</gene>
<feature type="domain" description="Bacterial virulence" evidence="2">
    <location>
        <begin position="41"/>
        <end position="228"/>
    </location>
</feature>
<dbReference type="InterPro" id="IPR011225">
    <property type="entry name" value="IV_sec_VirJ"/>
</dbReference>
<evidence type="ECO:0000313" key="4">
    <source>
        <dbReference type="Proteomes" id="UP001242480"/>
    </source>
</evidence>
<evidence type="ECO:0000259" key="2">
    <source>
        <dbReference type="Pfam" id="PF06057"/>
    </source>
</evidence>
<dbReference type="Pfam" id="PF06057">
    <property type="entry name" value="VirJ"/>
    <property type="match status" value="1"/>
</dbReference>
<feature type="compositionally biased region" description="Low complexity" evidence="1">
    <location>
        <begin position="1"/>
        <end position="14"/>
    </location>
</feature>
<dbReference type="InterPro" id="IPR029058">
    <property type="entry name" value="AB_hydrolase_fold"/>
</dbReference>
<dbReference type="Proteomes" id="UP001242480">
    <property type="component" value="Unassembled WGS sequence"/>
</dbReference>
<dbReference type="PIRSF" id="PIRSF029063">
    <property type="entry name" value="IV_sec_VirJ"/>
    <property type="match status" value="1"/>
</dbReference>
<protein>
    <submittedName>
        <fullName evidence="3">Type IV secretory pathway VirJ component</fullName>
    </submittedName>
</protein>
<keyword evidence="4" id="KW-1185">Reference proteome</keyword>
<feature type="region of interest" description="Disordered" evidence="1">
    <location>
        <begin position="1"/>
        <end position="23"/>
    </location>
</feature>
<dbReference type="Gene3D" id="3.40.50.1820">
    <property type="entry name" value="alpha/beta hydrolase"/>
    <property type="match status" value="1"/>
</dbReference>
<dbReference type="EMBL" id="JAUSVX010000011">
    <property type="protein sequence ID" value="MDQ0472311.1"/>
    <property type="molecule type" value="Genomic_DNA"/>
</dbReference>
<dbReference type="InterPro" id="IPR010333">
    <property type="entry name" value="VirJ"/>
</dbReference>
<organism evidence="3 4">
    <name type="scientific">Labrys wisconsinensis</name>
    <dbReference type="NCBI Taxonomy" id="425677"/>
    <lineage>
        <taxon>Bacteria</taxon>
        <taxon>Pseudomonadati</taxon>
        <taxon>Pseudomonadota</taxon>
        <taxon>Alphaproteobacteria</taxon>
        <taxon>Hyphomicrobiales</taxon>
        <taxon>Xanthobacteraceae</taxon>
        <taxon>Labrys</taxon>
    </lineage>
</organism>
<evidence type="ECO:0000256" key="1">
    <source>
        <dbReference type="SAM" id="MobiDB-lite"/>
    </source>
</evidence>
<dbReference type="RefSeq" id="WP_307278949.1">
    <property type="nucleotide sequence ID" value="NZ_JAUSVX010000011.1"/>
</dbReference>
<sequence length="250" mass="27665">MAAAGPAPAAVREPPAGPAQPLDRLEDLPLEIHPGRAPRVFVLLLSGDGGWQDMDRQITARLNDAGIGVVGLNSFMYFLQKRSVPEISRDLERAVSVYRRRWHARFVGLLGYSFGADVVPFAWPGLSPASKASTRLIALMGPEPTALFEITVMDLLGVTMWDETDIRPAVARLPHARLMCFYGREEREADDTGCTVPEMRGATAVERPGGHHFDENYAPVADMMIERLLPRTRRHRHAHAASGRSLDHRT</sequence>
<name>A0ABU0JDG4_9HYPH</name>
<reference evidence="3 4" key="1">
    <citation type="submission" date="2023-07" db="EMBL/GenBank/DDBJ databases">
        <title>Genomic Encyclopedia of Type Strains, Phase IV (KMG-IV): sequencing the most valuable type-strain genomes for metagenomic binning, comparative biology and taxonomic classification.</title>
        <authorList>
            <person name="Goeker M."/>
        </authorList>
    </citation>
    <scope>NUCLEOTIDE SEQUENCE [LARGE SCALE GENOMIC DNA]</scope>
    <source>
        <strain evidence="3 4">DSM 19619</strain>
    </source>
</reference>
<proteinExistence type="predicted"/>
<accession>A0ABU0JDG4</accession>
<dbReference type="SUPFAM" id="SSF53474">
    <property type="entry name" value="alpha/beta-Hydrolases"/>
    <property type="match status" value="1"/>
</dbReference>